<keyword evidence="3" id="KW-1185">Reference proteome</keyword>
<proteinExistence type="predicted"/>
<protein>
    <submittedName>
        <fullName evidence="2">Uncharacterized protein</fullName>
    </submittedName>
</protein>
<evidence type="ECO:0000313" key="2">
    <source>
        <dbReference type="EMBL" id="UZE94599.1"/>
    </source>
</evidence>
<accession>A0ABY6MXP0</accession>
<feature type="transmembrane region" description="Helical" evidence="1">
    <location>
        <begin position="33"/>
        <end position="53"/>
    </location>
</feature>
<dbReference type="RefSeq" id="WP_265046092.1">
    <property type="nucleotide sequence ID" value="NZ_CP100390.1"/>
</dbReference>
<reference evidence="2" key="1">
    <citation type="submission" date="2022-06" db="EMBL/GenBank/DDBJ databases">
        <title>Alkalimarinus sp. nov., isolated from gut of a Alitta virens.</title>
        <authorList>
            <person name="Yang A.I."/>
            <person name="Shin N.-R."/>
        </authorList>
    </citation>
    <scope>NUCLEOTIDE SEQUENCE</scope>
    <source>
        <strain evidence="2">A2M4</strain>
    </source>
</reference>
<gene>
    <name evidence="2" type="ORF">NKI27_10920</name>
</gene>
<keyword evidence="1" id="KW-0812">Transmembrane</keyword>
<keyword evidence="1" id="KW-1133">Transmembrane helix</keyword>
<evidence type="ECO:0000313" key="3">
    <source>
        <dbReference type="Proteomes" id="UP001163739"/>
    </source>
</evidence>
<keyword evidence="1" id="KW-0472">Membrane</keyword>
<name>A0ABY6MXP0_9ALTE</name>
<feature type="transmembrane region" description="Helical" evidence="1">
    <location>
        <begin position="7"/>
        <end position="27"/>
    </location>
</feature>
<organism evidence="2 3">
    <name type="scientific">Alkalimarinus alittae</name>
    <dbReference type="NCBI Taxonomy" id="2961619"/>
    <lineage>
        <taxon>Bacteria</taxon>
        <taxon>Pseudomonadati</taxon>
        <taxon>Pseudomonadota</taxon>
        <taxon>Gammaproteobacteria</taxon>
        <taxon>Alteromonadales</taxon>
        <taxon>Alteromonadaceae</taxon>
        <taxon>Alkalimarinus</taxon>
    </lineage>
</organism>
<sequence>MDLSDKTPIRLVQVSLLFSLANFLINGLNTHNIVLFIVFTLTVFVSTKLYLLFTGLKQTTKSENLTELQTYLQLGSVLFIGVATLSYSYMFGIFYLFVFAIYLISPYDRDWLAGRSEIVFIENKLEYRRNQS</sequence>
<feature type="transmembrane region" description="Helical" evidence="1">
    <location>
        <begin position="74"/>
        <end position="104"/>
    </location>
</feature>
<dbReference type="EMBL" id="CP100390">
    <property type="protein sequence ID" value="UZE94599.1"/>
    <property type="molecule type" value="Genomic_DNA"/>
</dbReference>
<dbReference type="Proteomes" id="UP001163739">
    <property type="component" value="Chromosome"/>
</dbReference>
<evidence type="ECO:0000256" key="1">
    <source>
        <dbReference type="SAM" id="Phobius"/>
    </source>
</evidence>